<organism evidence="1">
    <name type="scientific">marine sediment metagenome</name>
    <dbReference type="NCBI Taxonomy" id="412755"/>
    <lineage>
        <taxon>unclassified sequences</taxon>
        <taxon>metagenomes</taxon>
        <taxon>ecological metagenomes</taxon>
    </lineage>
</organism>
<reference evidence="1" key="1">
    <citation type="journal article" date="2014" name="Front. Microbiol.">
        <title>High frequency of phylogenetically diverse reductive dehalogenase-homologous genes in deep subseafloor sedimentary metagenomes.</title>
        <authorList>
            <person name="Kawai M."/>
            <person name="Futagami T."/>
            <person name="Toyoda A."/>
            <person name="Takaki Y."/>
            <person name="Nishi S."/>
            <person name="Hori S."/>
            <person name="Arai W."/>
            <person name="Tsubouchi T."/>
            <person name="Morono Y."/>
            <person name="Uchiyama I."/>
            <person name="Ito T."/>
            <person name="Fujiyama A."/>
            <person name="Inagaki F."/>
            <person name="Takami H."/>
        </authorList>
    </citation>
    <scope>NUCLEOTIDE SEQUENCE</scope>
    <source>
        <strain evidence="1">Expedition CK06-06</strain>
    </source>
</reference>
<feature type="non-terminal residue" evidence="1">
    <location>
        <position position="1"/>
    </location>
</feature>
<gene>
    <name evidence="1" type="ORF">S01H4_31094</name>
</gene>
<evidence type="ECO:0000313" key="1">
    <source>
        <dbReference type="EMBL" id="GAG77682.1"/>
    </source>
</evidence>
<comment type="caution">
    <text evidence="1">The sequence shown here is derived from an EMBL/GenBank/DDBJ whole genome shotgun (WGS) entry which is preliminary data.</text>
</comment>
<dbReference type="EMBL" id="BART01016114">
    <property type="protein sequence ID" value="GAG77682.1"/>
    <property type="molecule type" value="Genomic_DNA"/>
</dbReference>
<proteinExistence type="predicted"/>
<protein>
    <submittedName>
        <fullName evidence="1">Uncharacterized protein</fullName>
    </submittedName>
</protein>
<accession>X1B8P6</accession>
<dbReference type="AlphaFoldDB" id="X1B8P6"/>
<sequence length="121" mass="13386">CRIKLSDEGQKKDWKSIRVKANTKDKLEDMGVGISKAVEMLVEMRQKAVTDKIEDIGEITGDIANILFESGLFDIKFRGSGLDNVSIEGDCVIIHGFIKVGIADEGARQEIYEAIKDGLKE</sequence>
<name>X1B8P6_9ZZZZ</name>